<evidence type="ECO:0000313" key="2">
    <source>
        <dbReference type="WBParaSite" id="GPUH_0001089101-mRNA-1"/>
    </source>
</evidence>
<feature type="region of interest" description="Disordered" evidence="1">
    <location>
        <begin position="18"/>
        <end position="69"/>
    </location>
</feature>
<feature type="compositionally biased region" description="Low complexity" evidence="1">
    <location>
        <begin position="30"/>
        <end position="50"/>
    </location>
</feature>
<feature type="compositionally biased region" description="Basic and acidic residues" evidence="1">
    <location>
        <begin position="60"/>
        <end position="69"/>
    </location>
</feature>
<sequence length="69" mass="6928">LVDPTVLAKLTRLPTYKSSIDPAEKQAREATANAGGSSKAAAGTATTSMAVPSSAASHCEPARKIDSGN</sequence>
<organism evidence="2">
    <name type="scientific">Gongylonema pulchrum</name>
    <dbReference type="NCBI Taxonomy" id="637853"/>
    <lineage>
        <taxon>Eukaryota</taxon>
        <taxon>Metazoa</taxon>
        <taxon>Ecdysozoa</taxon>
        <taxon>Nematoda</taxon>
        <taxon>Chromadorea</taxon>
        <taxon>Rhabditida</taxon>
        <taxon>Spirurina</taxon>
        <taxon>Spiruromorpha</taxon>
        <taxon>Spiruroidea</taxon>
        <taxon>Gongylonematidae</taxon>
        <taxon>Gongylonema</taxon>
    </lineage>
</organism>
<evidence type="ECO:0000256" key="1">
    <source>
        <dbReference type="SAM" id="MobiDB-lite"/>
    </source>
</evidence>
<reference evidence="2" key="1">
    <citation type="submission" date="2016-06" db="UniProtKB">
        <authorList>
            <consortium name="WormBaseParasite"/>
        </authorList>
    </citation>
    <scope>IDENTIFICATION</scope>
</reference>
<proteinExistence type="predicted"/>
<name>A0A183DQ87_9BILA</name>
<accession>A0A183DQ87</accession>
<protein>
    <submittedName>
        <fullName evidence="2">Ice-structuring protein 4-like</fullName>
    </submittedName>
</protein>
<dbReference type="WBParaSite" id="GPUH_0001089101-mRNA-1">
    <property type="protein sequence ID" value="GPUH_0001089101-mRNA-1"/>
    <property type="gene ID" value="GPUH_0001089101"/>
</dbReference>
<dbReference type="AlphaFoldDB" id="A0A183DQ87"/>